<feature type="compositionally biased region" description="Low complexity" evidence="1">
    <location>
        <begin position="109"/>
        <end position="122"/>
    </location>
</feature>
<name>K9MP75_EIMTE</name>
<proteinExistence type="evidence at transcript level"/>
<keyword evidence="2" id="KW-0378">Hydrolase</keyword>
<feature type="region of interest" description="Disordered" evidence="1">
    <location>
        <begin position="72"/>
        <end position="122"/>
    </location>
</feature>
<protein>
    <submittedName>
        <fullName evidence="2">Putative insulysin 4</fullName>
        <ecNumber evidence="2">3.4.24.56</ecNumber>
    </submittedName>
</protein>
<evidence type="ECO:0000256" key="1">
    <source>
        <dbReference type="SAM" id="MobiDB-lite"/>
    </source>
</evidence>
<organism evidence="2">
    <name type="scientific">Eimeria tenella</name>
    <name type="common">Coccidian parasite</name>
    <dbReference type="NCBI Taxonomy" id="5802"/>
    <lineage>
        <taxon>Eukaryota</taxon>
        <taxon>Sar</taxon>
        <taxon>Alveolata</taxon>
        <taxon>Apicomplexa</taxon>
        <taxon>Conoidasida</taxon>
        <taxon>Coccidia</taxon>
        <taxon>Eucoccidiorida</taxon>
        <taxon>Eimeriorina</taxon>
        <taxon>Eimeriidae</taxon>
        <taxon>Eimeria</taxon>
    </lineage>
</organism>
<dbReference type="EMBL" id="JX503513">
    <property type="protein sequence ID" value="AFV92877.1"/>
    <property type="molecule type" value="mRNA"/>
</dbReference>
<feature type="non-terminal residue" evidence="2">
    <location>
        <position position="1"/>
    </location>
</feature>
<dbReference type="EC" id="3.4.24.56" evidence="2"/>
<accession>K9MP75</accession>
<reference evidence="2" key="1">
    <citation type="journal article" date="2012" name="BMC Genomics">
        <title>Stage-specific expression of protease genes in the apicomplexan parasite, Eimeria tenella.</title>
        <authorList>
            <person name="Katrib M."/>
            <person name="Ikin R.J."/>
            <person name="Brossier F."/>
            <person name="Robinson M."/>
            <person name="Slapetova I."/>
            <person name="Sharman P.A."/>
            <person name="Walker R.A."/>
            <person name="Belli S.I."/>
            <person name="Tomley F.M."/>
            <person name="Smith N.C."/>
        </authorList>
    </citation>
    <scope>NUCLEOTIDE SEQUENCE</scope>
    <source>
        <strain evidence="2">Houghton</strain>
    </source>
</reference>
<dbReference type="AlphaFoldDB" id="K9MP75"/>
<sequence>VVQRGWGIGFGWDRLGSRSPDDPRPRALDGTFAFPGIFWFFENFSFRLFAFPRGPRQRLHPPLLHSLFLRRGGPRALPNPKPPQTLFPKPSLQRQTLEQRNPRSPRRVPPQTQQRRPPTQLP</sequence>
<feature type="non-terminal residue" evidence="2">
    <location>
        <position position="122"/>
    </location>
</feature>
<dbReference type="GO" id="GO:0004222">
    <property type="term" value="F:metalloendopeptidase activity"/>
    <property type="evidence" value="ECO:0007669"/>
    <property type="project" value="UniProtKB-EC"/>
</dbReference>
<evidence type="ECO:0000313" key="2">
    <source>
        <dbReference type="EMBL" id="AFV92877.1"/>
    </source>
</evidence>